<sequence>MGYAQAAQKTSFEAMLTPINAPPVSLWAQQNSGALAMIDWNSNRQETKPSLSPTQFSENHQYSS</sequence>
<accession>A0A6H2DLZ3</accession>
<evidence type="ECO:0000256" key="1">
    <source>
        <dbReference type="SAM" id="MobiDB-lite"/>
    </source>
</evidence>
<feature type="region of interest" description="Disordered" evidence="1">
    <location>
        <begin position="44"/>
        <end position="64"/>
    </location>
</feature>
<evidence type="ECO:0000313" key="3">
    <source>
        <dbReference type="Proteomes" id="UP000501600"/>
    </source>
</evidence>
<dbReference type="EMBL" id="CP051217">
    <property type="protein sequence ID" value="QJB69400.1"/>
    <property type="molecule type" value="Genomic_DNA"/>
</dbReference>
<keyword evidence="3" id="KW-1185">Reference proteome</keyword>
<dbReference type="KEGG" id="phao:HF685_08990"/>
<proteinExistence type="predicted"/>
<organism evidence="2 3">
    <name type="scientific">Parasphingorhabdus halotolerans</name>
    <dbReference type="NCBI Taxonomy" id="2725558"/>
    <lineage>
        <taxon>Bacteria</taxon>
        <taxon>Pseudomonadati</taxon>
        <taxon>Pseudomonadota</taxon>
        <taxon>Alphaproteobacteria</taxon>
        <taxon>Sphingomonadales</taxon>
        <taxon>Sphingomonadaceae</taxon>
        <taxon>Parasphingorhabdus</taxon>
    </lineage>
</organism>
<reference evidence="2 3" key="1">
    <citation type="submission" date="2020-04" db="EMBL/GenBank/DDBJ databases">
        <title>Genome sequence for Sphingorhabdus sp. strain M1.</title>
        <authorList>
            <person name="Park S.-J."/>
        </authorList>
    </citation>
    <scope>NUCLEOTIDE SEQUENCE [LARGE SCALE GENOMIC DNA]</scope>
    <source>
        <strain evidence="2 3">JK6</strain>
    </source>
</reference>
<dbReference type="AlphaFoldDB" id="A0A6H2DLZ3"/>
<gene>
    <name evidence="2" type="ORF">HF685_08990</name>
</gene>
<evidence type="ECO:0000313" key="2">
    <source>
        <dbReference type="EMBL" id="QJB69400.1"/>
    </source>
</evidence>
<protein>
    <submittedName>
        <fullName evidence="2">Uncharacterized protein</fullName>
    </submittedName>
</protein>
<name>A0A6H2DLZ3_9SPHN</name>
<dbReference type="Proteomes" id="UP000501600">
    <property type="component" value="Chromosome"/>
</dbReference>
<dbReference type="RefSeq" id="WP_168819424.1">
    <property type="nucleotide sequence ID" value="NZ_CP051217.1"/>
</dbReference>